<evidence type="ECO:0000313" key="18">
    <source>
        <dbReference type="EMBL" id="EEC09399.1"/>
    </source>
</evidence>
<sequence>DVSLTSKLGKGGFGTVYAGVRLCDKAPVAVKFVYSKAVWKWHVTDKGERIPIEIHTLNRVRHVRGVVRLYDWFAVSDGYIMIMERPINYVSLDKYCREGRTLTEAQSIHVFQQLVKIVYECWLQCGILHCDIKDDNVLINREDLSVRLIDFDFAIEHSQRPRKTHAGTPFFAPPEWHIRKRYYPESLVVWTLGVVLFRLIFSQHPFRHLSEIKTFVHVKTLETFREISNKALSDLLASMLTRLPQTRPGLDAI</sequence>
<dbReference type="VEuPathDB" id="VectorBase:ISCI008238"/>
<name>B7PS27_IXOSC</name>
<feature type="non-terminal residue" evidence="18">
    <location>
        <position position="1"/>
    </location>
</feature>
<proteinExistence type="inferred from homology"/>
<dbReference type="Proteomes" id="UP000001555">
    <property type="component" value="Unassembled WGS sequence"/>
</dbReference>
<keyword evidence="8 18" id="KW-0418">Kinase</keyword>
<keyword evidence="20" id="KW-1185">Reference proteome</keyword>
<feature type="non-terminal residue" evidence="18">
    <location>
        <position position="253"/>
    </location>
</feature>
<dbReference type="PROSITE" id="PS00107">
    <property type="entry name" value="PROTEIN_KINASE_ATP"/>
    <property type="match status" value="1"/>
</dbReference>
<evidence type="ECO:0000256" key="13">
    <source>
        <dbReference type="PIRSR" id="PIRSR037993-1"/>
    </source>
</evidence>
<dbReference type="SUPFAM" id="SSF56112">
    <property type="entry name" value="Protein kinase-like (PK-like)"/>
    <property type="match status" value="1"/>
</dbReference>
<dbReference type="GO" id="GO:0005524">
    <property type="term" value="F:ATP binding"/>
    <property type="evidence" value="ECO:0007669"/>
    <property type="project" value="UniProtKB-UniRule"/>
</dbReference>
<reference evidence="18 20" key="1">
    <citation type="submission" date="2008-03" db="EMBL/GenBank/DDBJ databases">
        <title>Annotation of Ixodes scapularis.</title>
        <authorList>
            <consortium name="Ixodes scapularis Genome Project Consortium"/>
            <person name="Caler E."/>
            <person name="Hannick L.I."/>
            <person name="Bidwell S."/>
            <person name="Joardar V."/>
            <person name="Thiagarajan M."/>
            <person name="Amedeo P."/>
            <person name="Galinsky K.J."/>
            <person name="Schobel S."/>
            <person name="Inman J."/>
            <person name="Hostetler J."/>
            <person name="Miller J."/>
            <person name="Hammond M."/>
            <person name="Megy K."/>
            <person name="Lawson D."/>
            <person name="Kodira C."/>
            <person name="Sutton G."/>
            <person name="Meyer J."/>
            <person name="Hill C.A."/>
            <person name="Birren B."/>
            <person name="Nene V."/>
            <person name="Collins F."/>
            <person name="Alarcon-Chaidez F."/>
            <person name="Wikel S."/>
            <person name="Strausberg R."/>
        </authorList>
    </citation>
    <scope>NUCLEOTIDE SEQUENCE [LARGE SCALE GENOMIC DNA]</scope>
    <source>
        <strain evidence="20">Wikel</strain>
        <strain evidence="18">Wikel colony</strain>
    </source>
</reference>
<dbReference type="PANTHER" id="PTHR22984">
    <property type="entry name" value="SERINE/THREONINE-PROTEIN KINASE PIM"/>
    <property type="match status" value="1"/>
</dbReference>
<dbReference type="PROSITE" id="PS50011">
    <property type="entry name" value="PROTEIN_KINASE_DOM"/>
    <property type="match status" value="1"/>
</dbReference>
<evidence type="ECO:0000256" key="3">
    <source>
        <dbReference type="ARBA" id="ARBA00016885"/>
    </source>
</evidence>
<evidence type="ECO:0000256" key="4">
    <source>
        <dbReference type="ARBA" id="ARBA00022527"/>
    </source>
</evidence>
<dbReference type="GO" id="GO:0004674">
    <property type="term" value="F:protein serine/threonine kinase activity"/>
    <property type="evidence" value="ECO:0000318"/>
    <property type="project" value="GO_Central"/>
</dbReference>
<feature type="binding site" evidence="14">
    <location>
        <position position="84"/>
    </location>
    <ligand>
        <name>ATP</name>
        <dbReference type="ChEBI" id="CHEBI:30616"/>
    </ligand>
</feature>
<evidence type="ECO:0000256" key="8">
    <source>
        <dbReference type="ARBA" id="ARBA00022777"/>
    </source>
</evidence>
<evidence type="ECO:0000256" key="12">
    <source>
        <dbReference type="ARBA" id="ARBA00048679"/>
    </source>
</evidence>
<dbReference type="InterPro" id="IPR008271">
    <property type="entry name" value="Ser/Thr_kinase_AS"/>
</dbReference>
<keyword evidence="6 18" id="KW-0808">Transferase</keyword>
<evidence type="ECO:0000256" key="5">
    <source>
        <dbReference type="ARBA" id="ARBA00022553"/>
    </source>
</evidence>
<dbReference type="GO" id="GO:0007346">
    <property type="term" value="P:regulation of mitotic cell cycle"/>
    <property type="evidence" value="ECO:0000318"/>
    <property type="project" value="GO_Central"/>
</dbReference>
<dbReference type="HOGENOM" id="CLU_000288_63_0_1"/>
<evidence type="ECO:0000256" key="6">
    <source>
        <dbReference type="ARBA" id="ARBA00022679"/>
    </source>
</evidence>
<evidence type="ECO:0000256" key="14">
    <source>
        <dbReference type="PIRSR" id="PIRSR037993-2"/>
    </source>
</evidence>
<feature type="domain" description="Protein kinase" evidence="17">
    <location>
        <begin position="2"/>
        <end position="253"/>
    </location>
</feature>
<dbReference type="EMBL" id="DS776301">
    <property type="protein sequence ID" value="EEC09399.1"/>
    <property type="molecule type" value="Genomic_DNA"/>
</dbReference>
<dbReference type="InterPro" id="IPR017348">
    <property type="entry name" value="PIM1/2/3"/>
</dbReference>
<gene>
    <name evidence="18" type="ORF">IscW_ISCW008238</name>
</gene>
<feature type="active site" description="Proton acceptor" evidence="13">
    <location>
        <position position="131"/>
    </location>
</feature>
<accession>B7PS27</accession>
<keyword evidence="10" id="KW-1035">Host cytoplasm</keyword>
<dbReference type="PANTHER" id="PTHR22984:SF25">
    <property type="entry name" value="PROTEIN KINASE DOMAIN-CONTAINING PROTEIN"/>
    <property type="match status" value="1"/>
</dbReference>
<evidence type="ECO:0000256" key="9">
    <source>
        <dbReference type="ARBA" id="ARBA00022840"/>
    </source>
</evidence>
<dbReference type="VEuPathDB" id="VectorBase:ISCW008238"/>
<keyword evidence="7 15" id="KW-0547">Nucleotide-binding</keyword>
<organism>
    <name type="scientific">Ixodes scapularis</name>
    <name type="common">Black-legged tick</name>
    <name type="synonym">Deer tick</name>
    <dbReference type="NCBI Taxonomy" id="6945"/>
    <lineage>
        <taxon>Eukaryota</taxon>
        <taxon>Metazoa</taxon>
        <taxon>Ecdysozoa</taxon>
        <taxon>Arthropoda</taxon>
        <taxon>Chelicerata</taxon>
        <taxon>Arachnida</taxon>
        <taxon>Acari</taxon>
        <taxon>Parasitiformes</taxon>
        <taxon>Ixodida</taxon>
        <taxon>Ixodoidea</taxon>
        <taxon>Ixodidae</taxon>
        <taxon>Ixodinae</taxon>
        <taxon>Ixodes</taxon>
    </lineage>
</organism>
<dbReference type="OrthoDB" id="4062651at2759"/>
<dbReference type="AlphaFoldDB" id="B7PS27"/>
<feature type="binding site" evidence="14">
    <location>
        <begin position="8"/>
        <end position="16"/>
    </location>
    <ligand>
        <name>ATP</name>
        <dbReference type="ChEBI" id="CHEBI:30616"/>
    </ligand>
</feature>
<dbReference type="SMART" id="SM00220">
    <property type="entry name" value="S_TKc"/>
    <property type="match status" value="1"/>
</dbReference>
<dbReference type="FunFam" id="3.30.200.20:FF:001372">
    <property type="entry name" value="Serine/threonine protein kinase, putative"/>
    <property type="match status" value="1"/>
</dbReference>
<dbReference type="EnsemblMetazoa" id="ISCW008238-RA">
    <property type="protein sequence ID" value="ISCW008238-PA"/>
    <property type="gene ID" value="ISCW008238"/>
</dbReference>
<dbReference type="PIRSF" id="PIRSF037993">
    <property type="entry name" value="STPK_Pim-1"/>
    <property type="match status" value="1"/>
</dbReference>
<dbReference type="EC" id="2.7.11.1" evidence="2"/>
<dbReference type="EMBL" id="ABJB010787972">
    <property type="status" value="NOT_ANNOTATED_CDS"/>
    <property type="molecule type" value="Genomic_DNA"/>
</dbReference>
<dbReference type="Gene3D" id="1.10.510.10">
    <property type="entry name" value="Transferase(Phosphotransferase) domain 1"/>
    <property type="match status" value="1"/>
</dbReference>
<evidence type="ECO:0000259" key="17">
    <source>
        <dbReference type="PROSITE" id="PS50011"/>
    </source>
</evidence>
<evidence type="ECO:0000256" key="11">
    <source>
        <dbReference type="ARBA" id="ARBA00047899"/>
    </source>
</evidence>
<dbReference type="PaxDb" id="6945-B7PS27"/>
<evidence type="ECO:0000256" key="15">
    <source>
        <dbReference type="PROSITE-ProRule" id="PRU10141"/>
    </source>
</evidence>
<evidence type="ECO:0000313" key="20">
    <source>
        <dbReference type="Proteomes" id="UP000001555"/>
    </source>
</evidence>
<evidence type="ECO:0000313" key="19">
    <source>
        <dbReference type="EnsemblMetazoa" id="ISCW008238-PA"/>
    </source>
</evidence>
<dbReference type="InterPro" id="IPR051138">
    <property type="entry name" value="PIM_Ser/Thr_kinase"/>
</dbReference>
<dbReference type="GO" id="GO:0030430">
    <property type="term" value="C:host cell cytoplasm"/>
    <property type="evidence" value="ECO:0007669"/>
    <property type="project" value="UniProtKB-SubCell"/>
</dbReference>
<protein>
    <recommendedName>
        <fullName evidence="3">Serine/threonine-protein kinase 1</fullName>
        <ecNumber evidence="2">2.7.11.1</ecNumber>
    </recommendedName>
</protein>
<dbReference type="GO" id="GO:0043066">
    <property type="term" value="P:negative regulation of apoptotic process"/>
    <property type="evidence" value="ECO:0000318"/>
    <property type="project" value="GO_Central"/>
</dbReference>
<dbReference type="GO" id="GO:0005737">
    <property type="term" value="C:cytoplasm"/>
    <property type="evidence" value="ECO:0000318"/>
    <property type="project" value="GO_Central"/>
</dbReference>
<dbReference type="InterPro" id="IPR011009">
    <property type="entry name" value="Kinase-like_dom_sf"/>
</dbReference>
<dbReference type="VEuPathDB" id="VectorBase:ISCP_024248"/>
<feature type="binding site" evidence="14 15">
    <location>
        <position position="31"/>
    </location>
    <ligand>
        <name>ATP</name>
        <dbReference type="ChEBI" id="CHEBI:30616"/>
    </ligand>
</feature>
<dbReference type="STRING" id="6945.B7PS27"/>
<dbReference type="InterPro" id="IPR000719">
    <property type="entry name" value="Prot_kinase_dom"/>
</dbReference>
<evidence type="ECO:0000256" key="16">
    <source>
        <dbReference type="RuleBase" id="RU000304"/>
    </source>
</evidence>
<dbReference type="InterPro" id="IPR017441">
    <property type="entry name" value="Protein_kinase_ATP_BS"/>
</dbReference>
<comment type="subcellular location">
    <subcellularLocation>
        <location evidence="1">Host cytoplasm</location>
    </subcellularLocation>
</comment>
<keyword evidence="4 16" id="KW-0723">Serine/threonine-protein kinase</keyword>
<reference evidence="19" key="2">
    <citation type="submission" date="2020-05" db="UniProtKB">
        <authorList>
            <consortium name="EnsemblMetazoa"/>
        </authorList>
    </citation>
    <scope>IDENTIFICATION</scope>
    <source>
        <strain evidence="19">wikel</strain>
    </source>
</reference>
<dbReference type="PROSITE" id="PS00108">
    <property type="entry name" value="PROTEIN_KINASE_ST"/>
    <property type="match status" value="1"/>
</dbReference>
<evidence type="ECO:0000256" key="7">
    <source>
        <dbReference type="ARBA" id="ARBA00022741"/>
    </source>
</evidence>
<dbReference type="Gene3D" id="3.30.200.20">
    <property type="entry name" value="Phosphorylase Kinase, domain 1"/>
    <property type="match status" value="1"/>
</dbReference>
<evidence type="ECO:0000256" key="10">
    <source>
        <dbReference type="ARBA" id="ARBA00023200"/>
    </source>
</evidence>
<comment type="similarity">
    <text evidence="16">Belongs to the protein kinase superfamily.</text>
</comment>
<comment type="catalytic activity">
    <reaction evidence="12">
        <text>L-seryl-[protein] + ATP = O-phospho-L-seryl-[protein] + ADP + H(+)</text>
        <dbReference type="Rhea" id="RHEA:17989"/>
        <dbReference type="Rhea" id="RHEA-COMP:9863"/>
        <dbReference type="Rhea" id="RHEA-COMP:11604"/>
        <dbReference type="ChEBI" id="CHEBI:15378"/>
        <dbReference type="ChEBI" id="CHEBI:29999"/>
        <dbReference type="ChEBI" id="CHEBI:30616"/>
        <dbReference type="ChEBI" id="CHEBI:83421"/>
        <dbReference type="ChEBI" id="CHEBI:456216"/>
        <dbReference type="EC" id="2.7.11.1"/>
    </reaction>
</comment>
<comment type="catalytic activity">
    <reaction evidence="11">
        <text>L-threonyl-[protein] + ATP = O-phospho-L-threonyl-[protein] + ADP + H(+)</text>
        <dbReference type="Rhea" id="RHEA:46608"/>
        <dbReference type="Rhea" id="RHEA-COMP:11060"/>
        <dbReference type="Rhea" id="RHEA-COMP:11605"/>
        <dbReference type="ChEBI" id="CHEBI:15378"/>
        <dbReference type="ChEBI" id="CHEBI:30013"/>
        <dbReference type="ChEBI" id="CHEBI:30616"/>
        <dbReference type="ChEBI" id="CHEBI:61977"/>
        <dbReference type="ChEBI" id="CHEBI:456216"/>
        <dbReference type="EC" id="2.7.11.1"/>
    </reaction>
</comment>
<keyword evidence="5" id="KW-0597">Phosphoprotein</keyword>
<dbReference type="FunFam" id="1.10.510.10:FF:001972">
    <property type="entry name" value="Serine/threonine protein kinase, putative"/>
    <property type="match status" value="1"/>
</dbReference>
<evidence type="ECO:0000256" key="2">
    <source>
        <dbReference type="ARBA" id="ARBA00012513"/>
    </source>
</evidence>
<evidence type="ECO:0000256" key="1">
    <source>
        <dbReference type="ARBA" id="ARBA00004192"/>
    </source>
</evidence>
<dbReference type="Pfam" id="PF00069">
    <property type="entry name" value="Pkinase"/>
    <property type="match status" value="1"/>
</dbReference>
<keyword evidence="9 14" id="KW-0067">ATP-binding</keyword>